<name>A0A0A5GAE7_9BACI</name>
<evidence type="ECO:0000313" key="3">
    <source>
        <dbReference type="Proteomes" id="UP000030401"/>
    </source>
</evidence>
<dbReference type="AlphaFoldDB" id="A0A0A5GAE7"/>
<dbReference type="eggNOG" id="ENOG5032TNY">
    <property type="taxonomic scope" value="Bacteria"/>
</dbReference>
<protein>
    <submittedName>
        <fullName evidence="2">Molecular chaperone DnaJ</fullName>
    </submittedName>
</protein>
<dbReference type="PANTHER" id="PTHR39158">
    <property type="entry name" value="OS08G0560600 PROTEIN"/>
    <property type="match status" value="1"/>
</dbReference>
<dbReference type="RefSeq" id="WP_036832505.1">
    <property type="nucleotide sequence ID" value="NZ_AVPG01000003.1"/>
</dbReference>
<accession>A0A0A5GAE7</accession>
<dbReference type="PANTHER" id="PTHR39158:SF1">
    <property type="entry name" value="DNAJ HOMOLOG SUBFAMILY C MEMBER 28"/>
    <property type="match status" value="1"/>
</dbReference>
<keyword evidence="3" id="KW-1185">Reference proteome</keyword>
<reference evidence="2 3" key="1">
    <citation type="submission" date="2013-08" db="EMBL/GenBank/DDBJ databases">
        <authorList>
            <person name="Huang J."/>
            <person name="Wang G."/>
        </authorList>
    </citation>
    <scope>NUCLEOTIDE SEQUENCE [LARGE SCALE GENOMIC DNA]</scope>
    <source>
        <strain evidence="2 3">JSM 072002</strain>
    </source>
</reference>
<evidence type="ECO:0000259" key="1">
    <source>
        <dbReference type="Pfam" id="PF09350"/>
    </source>
</evidence>
<proteinExistence type="predicted"/>
<comment type="caution">
    <text evidence="2">The sequence shown here is derived from an EMBL/GenBank/DDBJ whole genome shotgun (WGS) entry which is preliminary data.</text>
</comment>
<dbReference type="Pfam" id="PF09350">
    <property type="entry name" value="DJC28_CD"/>
    <property type="match status" value="1"/>
</dbReference>
<dbReference type="InterPro" id="IPR018961">
    <property type="entry name" value="DnaJ_homolog_subfam-C_membr-28"/>
</dbReference>
<dbReference type="OrthoDB" id="9798476at2"/>
<organism evidence="2 3">
    <name type="scientific">Pontibacillus litoralis JSM 072002</name>
    <dbReference type="NCBI Taxonomy" id="1385512"/>
    <lineage>
        <taxon>Bacteria</taxon>
        <taxon>Bacillati</taxon>
        <taxon>Bacillota</taxon>
        <taxon>Bacilli</taxon>
        <taxon>Bacillales</taxon>
        <taxon>Bacillaceae</taxon>
        <taxon>Pontibacillus</taxon>
    </lineage>
</organism>
<dbReference type="EMBL" id="AVPG01000003">
    <property type="protein sequence ID" value="KGX88173.1"/>
    <property type="molecule type" value="Genomic_DNA"/>
</dbReference>
<sequence length="123" mass="14633">MDFSFRMAEERIKEAERNGEFDNLPGKGKPLDLSKMNAVPEDLRMSYTILKNANMLPEEMQIKKELATIEELIAQCTDDELLKNYRKEWNEKTIRFQSLMEKRKLSHSSAYRQYRTSIHRRMG</sequence>
<gene>
    <name evidence="2" type="ORF">N784_10585</name>
</gene>
<dbReference type="InterPro" id="IPR052573">
    <property type="entry name" value="DnaJ_C_subfamily_28"/>
</dbReference>
<dbReference type="Proteomes" id="UP000030401">
    <property type="component" value="Unassembled WGS sequence"/>
</dbReference>
<feature type="domain" description="DnaJ homologue subfamily C member 28 conserved" evidence="1">
    <location>
        <begin position="7"/>
        <end position="73"/>
    </location>
</feature>
<dbReference type="STRING" id="1385512.N784_10585"/>
<evidence type="ECO:0000313" key="2">
    <source>
        <dbReference type="EMBL" id="KGX88173.1"/>
    </source>
</evidence>